<dbReference type="EMBL" id="JACHBW010000041">
    <property type="protein sequence ID" value="MBB6107105.1"/>
    <property type="molecule type" value="Genomic_DNA"/>
</dbReference>
<evidence type="ECO:0000313" key="2">
    <source>
        <dbReference type="EMBL" id="MBB6107105.1"/>
    </source>
</evidence>
<evidence type="ECO:0008006" key="4">
    <source>
        <dbReference type="Google" id="ProtNLM"/>
    </source>
</evidence>
<feature type="region of interest" description="Disordered" evidence="1">
    <location>
        <begin position="1"/>
        <end position="20"/>
    </location>
</feature>
<proteinExistence type="predicted"/>
<comment type="caution">
    <text evidence="2">The sequence shown here is derived from an EMBL/GenBank/DDBJ whole genome shotgun (WGS) entry which is preliminary data.</text>
</comment>
<protein>
    <recommendedName>
        <fullName evidence="4">UDP-glucose 4-epimerase</fullName>
    </recommendedName>
</protein>
<evidence type="ECO:0000256" key="1">
    <source>
        <dbReference type="SAM" id="MobiDB-lite"/>
    </source>
</evidence>
<evidence type="ECO:0000313" key="3">
    <source>
        <dbReference type="Proteomes" id="UP000571554"/>
    </source>
</evidence>
<reference evidence="2 3" key="1">
    <citation type="submission" date="2020-08" db="EMBL/GenBank/DDBJ databases">
        <title>Above-ground endophytic microbial communities from plants in different locations in the United States.</title>
        <authorList>
            <person name="Frank C."/>
        </authorList>
    </citation>
    <scope>NUCLEOTIDE SEQUENCE [LARGE SCALE GENOMIC DNA]</scope>
    <source>
        <strain evidence="2 3">WP4_2_2</strain>
    </source>
</reference>
<name>A0A7W9U6Z8_9BURK</name>
<accession>A0A7W9U6Z8</accession>
<gene>
    <name evidence="2" type="ORF">F4827_006986</name>
</gene>
<organism evidence="2 3">
    <name type="scientific">Paraburkholderia bannensis</name>
    <dbReference type="NCBI Taxonomy" id="765414"/>
    <lineage>
        <taxon>Bacteria</taxon>
        <taxon>Pseudomonadati</taxon>
        <taxon>Pseudomonadota</taxon>
        <taxon>Betaproteobacteria</taxon>
        <taxon>Burkholderiales</taxon>
        <taxon>Burkholderiaceae</taxon>
        <taxon>Paraburkholderia</taxon>
    </lineage>
</organism>
<dbReference type="AlphaFoldDB" id="A0A7W9U6Z8"/>
<sequence>MTLNGHIDATGWSVDARTSPTPEGGFSCEIVVAHEAAQQRTTHTFVHHRTFKTEHEALLEGLREGMVWVDLRHRHAFDM</sequence>
<keyword evidence="3" id="KW-1185">Reference proteome</keyword>
<dbReference type="Proteomes" id="UP000571554">
    <property type="component" value="Unassembled WGS sequence"/>
</dbReference>